<reference evidence="3" key="1">
    <citation type="submission" date="2016-10" db="EMBL/GenBank/DDBJ databases">
        <authorList>
            <person name="Varghese N."/>
            <person name="Submissions S."/>
        </authorList>
    </citation>
    <scope>NUCLEOTIDE SEQUENCE [LARGE SCALE GENOMIC DNA]</scope>
    <source>
        <strain evidence="3">DSM 16995</strain>
    </source>
</reference>
<dbReference type="PANTHER" id="PTHR12526:SF630">
    <property type="entry name" value="GLYCOSYLTRANSFERASE"/>
    <property type="match status" value="1"/>
</dbReference>
<dbReference type="Proteomes" id="UP000199053">
    <property type="component" value="Unassembled WGS sequence"/>
</dbReference>
<dbReference type="EMBL" id="FNGA01000002">
    <property type="protein sequence ID" value="SDK82807.1"/>
    <property type="molecule type" value="Genomic_DNA"/>
</dbReference>
<sequence>MAEEKIKVLHVASSLGLGGTEKVMQSFVTNLDKGKFYTAVFSPTNGARAKLLRDSGIETFIGLDILPLLEKFRPDVVHLHRAGWAEPGYLRPFKLARIPVIVETNVFGHHDPSPDGKIIDRHLFVSHFCAERFEKINSIPALPPKYSVLYNPVDTDFFATHCPAERNFPPHTFGRISRADPGKWSTLALGILPNLHKMVEKKELAPFNYNIIGGIPEAENFVKENNFNKYVNFLAPILTDKELSDFFNSISFLAHANDTGESFGLVIAEAMAAGLPVITHPCKELRDNAQLELVDHGETGLIANNAQEYAEAVKFLLTHPDKAREMGENGRNKASKLFRAQDVATKLGNIYIELLESKGFQK</sequence>
<dbReference type="PANTHER" id="PTHR12526">
    <property type="entry name" value="GLYCOSYLTRANSFERASE"/>
    <property type="match status" value="1"/>
</dbReference>
<dbReference type="Pfam" id="PF00534">
    <property type="entry name" value="Glycos_transf_1"/>
    <property type="match status" value="1"/>
</dbReference>
<keyword evidence="2" id="KW-0808">Transferase</keyword>
<dbReference type="STRING" id="246191.SAMN05660337_1363"/>
<evidence type="ECO:0000313" key="2">
    <source>
        <dbReference type="EMBL" id="SDK82807.1"/>
    </source>
</evidence>
<keyword evidence="3" id="KW-1185">Reference proteome</keyword>
<accession>A0A1G9F363</accession>
<name>A0A1G9F363_9BACT</name>
<protein>
    <submittedName>
        <fullName evidence="2">Glycosyltransferase involved in cell wall bisynthesis</fullName>
    </submittedName>
</protein>
<dbReference type="OrthoDB" id="9767517at2"/>
<evidence type="ECO:0000259" key="1">
    <source>
        <dbReference type="Pfam" id="PF00534"/>
    </source>
</evidence>
<dbReference type="AlphaFoldDB" id="A0A1G9F363"/>
<organism evidence="2 3">
    <name type="scientific">Maridesulfovibrio ferrireducens</name>
    <dbReference type="NCBI Taxonomy" id="246191"/>
    <lineage>
        <taxon>Bacteria</taxon>
        <taxon>Pseudomonadati</taxon>
        <taxon>Thermodesulfobacteriota</taxon>
        <taxon>Desulfovibrionia</taxon>
        <taxon>Desulfovibrionales</taxon>
        <taxon>Desulfovibrionaceae</taxon>
        <taxon>Maridesulfovibrio</taxon>
    </lineage>
</organism>
<dbReference type="Gene3D" id="3.40.50.2000">
    <property type="entry name" value="Glycogen Phosphorylase B"/>
    <property type="match status" value="2"/>
</dbReference>
<dbReference type="CDD" id="cd03801">
    <property type="entry name" value="GT4_PimA-like"/>
    <property type="match status" value="1"/>
</dbReference>
<dbReference type="RefSeq" id="WP_092159518.1">
    <property type="nucleotide sequence ID" value="NZ_FNGA01000002.1"/>
</dbReference>
<evidence type="ECO:0000313" key="3">
    <source>
        <dbReference type="Proteomes" id="UP000199053"/>
    </source>
</evidence>
<proteinExistence type="predicted"/>
<dbReference type="SUPFAM" id="SSF53756">
    <property type="entry name" value="UDP-Glycosyltransferase/glycogen phosphorylase"/>
    <property type="match status" value="1"/>
</dbReference>
<dbReference type="GO" id="GO:0016757">
    <property type="term" value="F:glycosyltransferase activity"/>
    <property type="evidence" value="ECO:0007669"/>
    <property type="project" value="InterPro"/>
</dbReference>
<dbReference type="InterPro" id="IPR001296">
    <property type="entry name" value="Glyco_trans_1"/>
</dbReference>
<feature type="domain" description="Glycosyl transferase family 1" evidence="1">
    <location>
        <begin position="199"/>
        <end position="332"/>
    </location>
</feature>
<gene>
    <name evidence="2" type="ORF">SAMN05660337_1363</name>
</gene>